<dbReference type="PANTHER" id="PTHR31636">
    <property type="entry name" value="OSJNBA0084A10.13 PROTEIN-RELATED"/>
    <property type="match status" value="1"/>
</dbReference>
<keyword evidence="2" id="KW-0804">Transcription</keyword>
<evidence type="ECO:0000256" key="3">
    <source>
        <dbReference type="PROSITE-ProRule" id="PRU01191"/>
    </source>
</evidence>
<feature type="short sequence motif" description="VHIID" evidence="3">
    <location>
        <begin position="173"/>
        <end position="177"/>
    </location>
</feature>
<dbReference type="STRING" id="93759.A0A1R3GK06"/>
<comment type="caution">
    <text evidence="3">Lacks conserved residue(s) required for the propagation of feature annotation.</text>
</comment>
<dbReference type="EMBL" id="AWUE01022417">
    <property type="protein sequence ID" value="OMO58434.1"/>
    <property type="molecule type" value="Genomic_DNA"/>
</dbReference>
<evidence type="ECO:0000256" key="1">
    <source>
        <dbReference type="ARBA" id="ARBA00023015"/>
    </source>
</evidence>
<accession>A0A1R3GK06</accession>
<dbReference type="AlphaFoldDB" id="A0A1R3GK06"/>
<gene>
    <name evidence="4" type="ORF">COLO4_34634</name>
</gene>
<name>A0A1R3GK06_9ROSI</name>
<keyword evidence="1" id="KW-0805">Transcription regulation</keyword>
<reference evidence="5" key="1">
    <citation type="submission" date="2013-09" db="EMBL/GenBank/DDBJ databases">
        <title>Corchorus olitorius genome sequencing.</title>
        <authorList>
            <person name="Alam M."/>
            <person name="Haque M.S."/>
            <person name="Islam M.S."/>
            <person name="Emdad E.M."/>
            <person name="Islam M.M."/>
            <person name="Ahmed B."/>
            <person name="Halim A."/>
            <person name="Hossen Q.M.M."/>
            <person name="Hossain M.Z."/>
            <person name="Ahmed R."/>
            <person name="Khan M.M."/>
            <person name="Islam R."/>
            <person name="Rashid M.M."/>
            <person name="Khan S.A."/>
            <person name="Rahman M.S."/>
            <person name="Alam M."/>
            <person name="Yahiya A.S."/>
            <person name="Khan M.S."/>
            <person name="Azam M.S."/>
            <person name="Haque T."/>
            <person name="Lashkar M.Z.H."/>
            <person name="Akhand A.I."/>
            <person name="Morshed G."/>
            <person name="Roy S."/>
            <person name="Uddin K.S."/>
            <person name="Rabeya T."/>
            <person name="Hossain A.S."/>
            <person name="Chowdhury A."/>
            <person name="Snigdha A.R."/>
            <person name="Mortoza M.S."/>
            <person name="Matin S.A."/>
            <person name="Hoque S.M.E."/>
            <person name="Islam M.K."/>
            <person name="Roy D.K."/>
            <person name="Haider R."/>
            <person name="Moosa M.M."/>
            <person name="Elias S.M."/>
            <person name="Hasan A.M."/>
            <person name="Jahan S."/>
            <person name="Shafiuddin M."/>
            <person name="Mahmood N."/>
            <person name="Shommy N.S."/>
        </authorList>
    </citation>
    <scope>NUCLEOTIDE SEQUENCE [LARGE SCALE GENOMIC DNA]</scope>
    <source>
        <strain evidence="5">cv. O-4</strain>
    </source>
</reference>
<protein>
    <submittedName>
        <fullName evidence="4">Transcription factor GRAS</fullName>
    </submittedName>
</protein>
<dbReference type="PROSITE" id="PS50985">
    <property type="entry name" value="GRAS"/>
    <property type="match status" value="1"/>
</dbReference>
<dbReference type="Pfam" id="PF03514">
    <property type="entry name" value="GRAS"/>
    <property type="match status" value="1"/>
</dbReference>
<dbReference type="InterPro" id="IPR005202">
    <property type="entry name" value="TF_GRAS"/>
</dbReference>
<evidence type="ECO:0000313" key="5">
    <source>
        <dbReference type="Proteomes" id="UP000187203"/>
    </source>
</evidence>
<dbReference type="Proteomes" id="UP000187203">
    <property type="component" value="Unassembled WGS sequence"/>
</dbReference>
<proteinExistence type="inferred from homology"/>
<comment type="caution">
    <text evidence="4">The sequence shown here is derived from an EMBL/GenBank/DDBJ whole genome shotgun (WGS) entry which is preliminary data.</text>
</comment>
<comment type="similarity">
    <text evidence="3">Belongs to the GRAS family.</text>
</comment>
<organism evidence="4 5">
    <name type="scientific">Corchorus olitorius</name>
    <dbReference type="NCBI Taxonomy" id="93759"/>
    <lineage>
        <taxon>Eukaryota</taxon>
        <taxon>Viridiplantae</taxon>
        <taxon>Streptophyta</taxon>
        <taxon>Embryophyta</taxon>
        <taxon>Tracheophyta</taxon>
        <taxon>Spermatophyta</taxon>
        <taxon>Magnoliopsida</taxon>
        <taxon>eudicotyledons</taxon>
        <taxon>Gunneridae</taxon>
        <taxon>Pentapetalae</taxon>
        <taxon>rosids</taxon>
        <taxon>malvids</taxon>
        <taxon>Malvales</taxon>
        <taxon>Malvaceae</taxon>
        <taxon>Grewioideae</taxon>
        <taxon>Apeibeae</taxon>
        <taxon>Corchorus</taxon>
    </lineage>
</organism>
<sequence length="233" mass="25347">MASAHEASAVRLIKIAKASFNKVASLEWFDLSVLNKFFDCNSFNLSGDEIKDVELAILLLASADKVSSRQYDHARKLLNLCDFLSSNAGTSIQRVVHYFSKALRAKIDGEPGETTSNGRQSRVGQVLNGHPDETIVSQSPALISCTLKLPFIQVTQFAGLQAITEHVASAKRIHIIDLAIRSGAQCISLMQALATREECPVELLKITAVGTTSEKKIEQTVMVKLSLSAPGFF</sequence>
<keyword evidence="5" id="KW-1185">Reference proteome</keyword>
<evidence type="ECO:0000313" key="4">
    <source>
        <dbReference type="EMBL" id="OMO58434.1"/>
    </source>
</evidence>
<evidence type="ECO:0000256" key="2">
    <source>
        <dbReference type="ARBA" id="ARBA00023163"/>
    </source>
</evidence>
<dbReference type="OrthoDB" id="970415at2759"/>